<dbReference type="RefSeq" id="WP_115849964.1">
    <property type="nucleotide sequence ID" value="NZ_QTUC01000001.1"/>
</dbReference>
<dbReference type="EMBL" id="QTUC01000001">
    <property type="protein sequence ID" value="REF36303.1"/>
    <property type="molecule type" value="Genomic_DNA"/>
</dbReference>
<dbReference type="Pfam" id="PF00754">
    <property type="entry name" value="F5_F8_type_C"/>
    <property type="match status" value="1"/>
</dbReference>
<proteinExistence type="predicted"/>
<evidence type="ECO:0000313" key="3">
    <source>
        <dbReference type="EMBL" id="REF36303.1"/>
    </source>
</evidence>
<protein>
    <submittedName>
        <fullName evidence="3">F5/8 type C domain-containing protein</fullName>
    </submittedName>
</protein>
<comment type="caution">
    <text evidence="3">The sequence shown here is derived from an EMBL/GenBank/DDBJ whole genome shotgun (WGS) entry which is preliminary data.</text>
</comment>
<accession>A0A3D9V6G9</accession>
<dbReference type="PROSITE" id="PS50022">
    <property type="entry name" value="FA58C_3"/>
    <property type="match status" value="1"/>
</dbReference>
<dbReference type="SUPFAM" id="SSF49785">
    <property type="entry name" value="Galactose-binding domain-like"/>
    <property type="match status" value="1"/>
</dbReference>
<dbReference type="InterPro" id="IPR008979">
    <property type="entry name" value="Galactose-bd-like_sf"/>
</dbReference>
<evidence type="ECO:0000256" key="1">
    <source>
        <dbReference type="SAM" id="MobiDB-lite"/>
    </source>
</evidence>
<dbReference type="OrthoDB" id="9809583at2"/>
<dbReference type="InterPro" id="IPR006311">
    <property type="entry name" value="TAT_signal"/>
</dbReference>
<dbReference type="PROSITE" id="PS51318">
    <property type="entry name" value="TAT"/>
    <property type="match status" value="1"/>
</dbReference>
<dbReference type="Proteomes" id="UP000256485">
    <property type="component" value="Unassembled WGS sequence"/>
</dbReference>
<organism evidence="3 4">
    <name type="scientific">Thermasporomyces composti</name>
    <dbReference type="NCBI Taxonomy" id="696763"/>
    <lineage>
        <taxon>Bacteria</taxon>
        <taxon>Bacillati</taxon>
        <taxon>Actinomycetota</taxon>
        <taxon>Actinomycetes</taxon>
        <taxon>Propionibacteriales</taxon>
        <taxon>Nocardioidaceae</taxon>
        <taxon>Thermasporomyces</taxon>
    </lineage>
</organism>
<keyword evidence="4" id="KW-1185">Reference proteome</keyword>
<feature type="domain" description="F5/8 type C" evidence="2">
    <location>
        <begin position="628"/>
        <end position="722"/>
    </location>
</feature>
<dbReference type="Gene3D" id="2.60.120.260">
    <property type="entry name" value="Galactose-binding domain-like"/>
    <property type="match status" value="2"/>
</dbReference>
<dbReference type="AlphaFoldDB" id="A0A3D9V6G9"/>
<gene>
    <name evidence="3" type="ORF">DFJ64_1709</name>
</gene>
<dbReference type="InterPro" id="IPR000421">
    <property type="entry name" value="FA58C"/>
</dbReference>
<reference evidence="3 4" key="1">
    <citation type="submission" date="2018-08" db="EMBL/GenBank/DDBJ databases">
        <title>Sequencing the genomes of 1000 actinobacteria strains.</title>
        <authorList>
            <person name="Klenk H.-P."/>
        </authorList>
    </citation>
    <scope>NUCLEOTIDE SEQUENCE [LARGE SCALE GENOMIC DNA]</scope>
    <source>
        <strain evidence="3 4">DSM 22891</strain>
    </source>
</reference>
<sequence>MGPLPRREFLSLGGGVVAAAAGFSPTLTPVSTRRAPTREATIPHPSRLGDENDEARFYYRLLLLHTRWVETLWDDAVGHYPLADYNIVHVLGNAVLLTMGDYDADLAGVSRDTLRDHTLATIDYAARTNFYATGSTWGDGGYEWGGAIFWDGTMESYFVAAARLLWDDLSAETREAVDAIAIGGAEYVASLEDTEDPRSGGWSSNGLKGGYRADSKIEEMGAKSMPLATGLAYFPDHPSAPRWREWLTRWMSNMTGLPSADRHNHTLLEGRPVSWWNEAHNIFDTYIVENHGSYAPMYQESVGAYPGRNAIHFLIAGQPLPDVMWAQPNADGLWRTLRHLGTAAGLTAHPMIADRHHLYGRDVLPLTWRRLGQGDRFLARGERMLIEHLEPYLLHPPEYRLTKFTGEPKYEPEARAEVAIAYLLHRWRDRLRGDVTPVSETAYWDDVAGVTDYGADVGLLAHQSRESLAMVVTKPGYVKLAFLPEHDDWFLDVAGSAPAFLPSTQTTIEGVTTTVYHRESDGFDGTATLLRLPTGFAGYATLPGGMVVYASSGHADGEGALRLFCLRMPGVRGLDGDRTFTGPNGSVTLTDTGGDGDVDELTFPAVQARHVRMLGVRPATQYGYSLWSFEVYAEGGDTDLARGRPTTASSSFSEEYRPEYATDGDPTTRWAVSGEERPRPDSWLAVDLGEVHTVDRVRLHWETAYGAEYRIQVSVDGQTWTDAVRVPASHTFPTGWVNVDDRVGFLVRGSRNPIRVSARSLTLSDGPAAGSAGMVIEAYPGVSAAVTASLAHQPAATTETPGLAASTAAGHLSLFNLSGADLTGLVRVPRAAERVPLYLGPGSIKEQVVNRDGVTVGVQLGAATARIAPPAFELAVDSAPDVAVRASVSDPRVVRLTNTADETCRLRLTCLATGETRPVTLPPGGTRTVRFRRR</sequence>
<feature type="region of interest" description="Disordered" evidence="1">
    <location>
        <begin position="640"/>
        <end position="667"/>
    </location>
</feature>
<evidence type="ECO:0000313" key="4">
    <source>
        <dbReference type="Proteomes" id="UP000256485"/>
    </source>
</evidence>
<name>A0A3D9V6G9_THECX</name>
<evidence type="ECO:0000259" key="2">
    <source>
        <dbReference type="PROSITE" id="PS50022"/>
    </source>
</evidence>